<dbReference type="InterPro" id="IPR023214">
    <property type="entry name" value="HAD_sf"/>
</dbReference>
<dbReference type="Pfam" id="PF00702">
    <property type="entry name" value="Hydrolase"/>
    <property type="match status" value="1"/>
</dbReference>
<dbReference type="PRINTS" id="PR00119">
    <property type="entry name" value="CATATPASE"/>
</dbReference>
<dbReference type="InterPro" id="IPR008250">
    <property type="entry name" value="ATPase_P-typ_transduc_dom_A_sf"/>
</dbReference>
<dbReference type="PROSITE" id="PS00154">
    <property type="entry name" value="ATPASE_E1_E2"/>
    <property type="match status" value="1"/>
</dbReference>
<dbReference type="InterPro" id="IPR018303">
    <property type="entry name" value="ATPase_P-typ_P_site"/>
</dbReference>
<evidence type="ECO:0000256" key="1">
    <source>
        <dbReference type="ARBA" id="ARBA00004370"/>
    </source>
</evidence>
<dbReference type="GO" id="GO:0016463">
    <property type="term" value="F:P-type zinc transporter activity"/>
    <property type="evidence" value="ECO:0007669"/>
    <property type="project" value="UniProtKB-EC"/>
</dbReference>
<proteinExistence type="inferred from homology"/>
<dbReference type="InterPro" id="IPR036412">
    <property type="entry name" value="HAD-like_sf"/>
</dbReference>
<dbReference type="GO" id="GO:0046872">
    <property type="term" value="F:metal ion binding"/>
    <property type="evidence" value="ECO:0007669"/>
    <property type="project" value="UniProtKB-KW"/>
</dbReference>
<dbReference type="SUPFAM" id="SSF81653">
    <property type="entry name" value="Calcium ATPase, transduction domain A"/>
    <property type="match status" value="1"/>
</dbReference>
<feature type="domain" description="P-type ATPase A" evidence="10">
    <location>
        <begin position="169"/>
        <end position="266"/>
    </location>
</feature>
<feature type="transmembrane region" description="Helical" evidence="9">
    <location>
        <begin position="67"/>
        <end position="90"/>
    </location>
</feature>
<feature type="transmembrane region" description="Helical" evidence="9">
    <location>
        <begin position="122"/>
        <end position="145"/>
    </location>
</feature>
<feature type="transmembrane region" description="Helical" evidence="9">
    <location>
        <begin position="614"/>
        <end position="633"/>
    </location>
</feature>
<dbReference type="NCBIfam" id="TIGR01494">
    <property type="entry name" value="ATPase_P-type"/>
    <property type="match status" value="1"/>
</dbReference>
<comment type="similarity">
    <text evidence="2 9">Belongs to the cation transport ATPase (P-type) (TC 3.A.3) family. Type IB subfamily.</text>
</comment>
<evidence type="ECO:0000256" key="8">
    <source>
        <dbReference type="ARBA" id="ARBA00047308"/>
    </source>
</evidence>
<keyword evidence="9" id="KW-1003">Cell membrane</keyword>
<keyword evidence="4" id="KW-1278">Translocase</keyword>
<evidence type="ECO:0000259" key="10">
    <source>
        <dbReference type="Pfam" id="PF00122"/>
    </source>
</evidence>
<dbReference type="GO" id="GO:0005886">
    <property type="term" value="C:plasma membrane"/>
    <property type="evidence" value="ECO:0007669"/>
    <property type="project" value="UniProtKB-SubCell"/>
</dbReference>
<dbReference type="SFLD" id="SFLDG00002">
    <property type="entry name" value="C1.7:_P-type_atpase_like"/>
    <property type="match status" value="1"/>
</dbReference>
<keyword evidence="5 9" id="KW-1133">Transmembrane helix</keyword>
<dbReference type="InterPro" id="IPR051014">
    <property type="entry name" value="Cation_Transport_ATPase_IB"/>
</dbReference>
<dbReference type="PANTHER" id="PTHR48085:SF5">
    <property type="entry name" value="CADMIUM_ZINC-TRANSPORTING ATPASE HMA4-RELATED"/>
    <property type="match status" value="1"/>
</dbReference>
<dbReference type="Gene3D" id="2.70.150.10">
    <property type="entry name" value="Calcium-transporting ATPase, cytoplasmic transduction domain A"/>
    <property type="match status" value="1"/>
</dbReference>
<gene>
    <name evidence="11" type="ORF">HELGO_WM42885</name>
</gene>
<evidence type="ECO:0000256" key="2">
    <source>
        <dbReference type="ARBA" id="ARBA00006024"/>
    </source>
</evidence>
<name>A0A6S6T7Q7_9GAMM</name>
<comment type="catalytic activity">
    <reaction evidence="8">
        <text>Zn(2+)(in) + ATP + H2O = Zn(2+)(out) + ADP + phosphate + H(+)</text>
        <dbReference type="Rhea" id="RHEA:20621"/>
        <dbReference type="ChEBI" id="CHEBI:15377"/>
        <dbReference type="ChEBI" id="CHEBI:15378"/>
        <dbReference type="ChEBI" id="CHEBI:29105"/>
        <dbReference type="ChEBI" id="CHEBI:30616"/>
        <dbReference type="ChEBI" id="CHEBI:43474"/>
        <dbReference type="ChEBI" id="CHEBI:456216"/>
        <dbReference type="EC" id="7.2.2.12"/>
    </reaction>
</comment>
<comment type="subcellular location">
    <subcellularLocation>
        <location evidence="9">Cell membrane</location>
    </subcellularLocation>
    <subcellularLocation>
        <location evidence="1">Membrane</location>
    </subcellularLocation>
</comment>
<reference evidence="11" key="1">
    <citation type="submission" date="2020-01" db="EMBL/GenBank/DDBJ databases">
        <authorList>
            <person name="Meier V. D."/>
            <person name="Meier V D."/>
        </authorList>
    </citation>
    <scope>NUCLEOTIDE SEQUENCE</scope>
    <source>
        <strain evidence="11">HLG_WM_MAG_08</strain>
    </source>
</reference>
<dbReference type="InterPro" id="IPR044492">
    <property type="entry name" value="P_typ_ATPase_HD_dom"/>
</dbReference>
<dbReference type="InterPro" id="IPR059000">
    <property type="entry name" value="ATPase_P-type_domA"/>
</dbReference>
<dbReference type="AlphaFoldDB" id="A0A6S6T7Q7"/>
<keyword evidence="9" id="KW-0067">ATP-binding</keyword>
<evidence type="ECO:0000256" key="5">
    <source>
        <dbReference type="ARBA" id="ARBA00022989"/>
    </source>
</evidence>
<evidence type="ECO:0000256" key="4">
    <source>
        <dbReference type="ARBA" id="ARBA00022967"/>
    </source>
</evidence>
<keyword evidence="9" id="KW-0479">Metal-binding</keyword>
<dbReference type="NCBIfam" id="TIGR01525">
    <property type="entry name" value="ATPase-IB_hvy"/>
    <property type="match status" value="1"/>
</dbReference>
<accession>A0A6S6T7Q7</accession>
<dbReference type="InterPro" id="IPR001757">
    <property type="entry name" value="P_typ_ATPase"/>
</dbReference>
<keyword evidence="3 9" id="KW-0812">Transmembrane</keyword>
<evidence type="ECO:0000256" key="6">
    <source>
        <dbReference type="ARBA" id="ARBA00023136"/>
    </source>
</evidence>
<dbReference type="Gene3D" id="3.40.1110.10">
    <property type="entry name" value="Calcium-transporting ATPase, cytoplasmic domain N"/>
    <property type="match status" value="1"/>
</dbReference>
<dbReference type="EC" id="7.2.2.12" evidence="7"/>
<keyword evidence="11" id="KW-0378">Hydrolase</keyword>
<protein>
    <recommendedName>
        <fullName evidence="7">P-type Zn(2+) transporter</fullName>
        <ecNumber evidence="7">7.2.2.12</ecNumber>
    </recommendedName>
</protein>
<evidence type="ECO:0000256" key="9">
    <source>
        <dbReference type="RuleBase" id="RU362081"/>
    </source>
</evidence>
<dbReference type="SFLD" id="SFLDF00027">
    <property type="entry name" value="p-type_atpase"/>
    <property type="match status" value="1"/>
</dbReference>
<feature type="transmembrane region" description="Helical" evidence="9">
    <location>
        <begin position="639"/>
        <end position="658"/>
    </location>
</feature>
<dbReference type="EMBL" id="CACVAV010000232">
    <property type="protein sequence ID" value="CAA6814266.1"/>
    <property type="molecule type" value="Genomic_DNA"/>
</dbReference>
<dbReference type="PANTHER" id="PTHR48085">
    <property type="entry name" value="CADMIUM/ZINC-TRANSPORTING ATPASE HMA2-RELATED"/>
    <property type="match status" value="1"/>
</dbReference>
<dbReference type="GO" id="GO:0005524">
    <property type="term" value="F:ATP binding"/>
    <property type="evidence" value="ECO:0007669"/>
    <property type="project" value="UniProtKB-UniRule"/>
</dbReference>
<dbReference type="InterPro" id="IPR023299">
    <property type="entry name" value="ATPase_P-typ_cyto_dom_N"/>
</dbReference>
<keyword evidence="6 9" id="KW-0472">Membrane</keyword>
<evidence type="ECO:0000313" key="11">
    <source>
        <dbReference type="EMBL" id="CAA6814266.1"/>
    </source>
</evidence>
<keyword evidence="9" id="KW-0547">Nucleotide-binding</keyword>
<dbReference type="InterPro" id="IPR027256">
    <property type="entry name" value="P-typ_ATPase_IB"/>
</dbReference>
<dbReference type="Pfam" id="PF00122">
    <property type="entry name" value="E1-E2_ATPase"/>
    <property type="match status" value="1"/>
</dbReference>
<dbReference type="Gene3D" id="3.40.50.1000">
    <property type="entry name" value="HAD superfamily/HAD-like"/>
    <property type="match status" value="1"/>
</dbReference>
<evidence type="ECO:0000256" key="7">
    <source>
        <dbReference type="ARBA" id="ARBA00039097"/>
    </source>
</evidence>
<organism evidence="11">
    <name type="scientific">uncultured Thiotrichaceae bacterium</name>
    <dbReference type="NCBI Taxonomy" id="298394"/>
    <lineage>
        <taxon>Bacteria</taxon>
        <taxon>Pseudomonadati</taxon>
        <taxon>Pseudomonadota</taxon>
        <taxon>Gammaproteobacteria</taxon>
        <taxon>Thiotrichales</taxon>
        <taxon>Thiotrichaceae</taxon>
        <taxon>environmental samples</taxon>
    </lineage>
</organism>
<evidence type="ECO:0000256" key="3">
    <source>
        <dbReference type="ARBA" id="ARBA00022692"/>
    </source>
</evidence>
<dbReference type="SUPFAM" id="SSF56784">
    <property type="entry name" value="HAD-like"/>
    <property type="match status" value="1"/>
</dbReference>
<sequence>MIFPAILIGSGVITTSLMVYKKKRNTKTLWSKKIDQPPVNAPIKSLLEQHQQDMQQRKQEASHELKLSTAAMAATGLAALLYSPLLLIGLPLTLYSSAPIFRDAWVYWKEKRKLHSSTIDSIAIVGTLATGYFFTATLINVLYFLGQKILLKTETDSNRQLLKLFGDQPQHVWLWCDGAELEVPFSHVQPGQVVVVHAGESIPFDGEVITGVATVDQHILTGESRPKEKQPADKVFASTLLTSGKLHIRVDKAGKDTVAAQIGEVLQNTLDFKSSIEARGTRIANRMTLPTLALAGIALSTKGPLSAVAITNCNFSDIIRITIPLGVLNHLKMAAEHGILIKDGRALELLGEVDTVVFDKTGTLTREEPEVGWIYRCNTLSDVQILSLAAAAEYRQTHPVARAILAAAKQRGVKVKPSDHTRFELGHGICAQIQGKNVLLGSQRFMNKENITIPEQAEWHENEVGHSLVYLAVDGELAGVIELQPQTRPEVPGIIRKLRKRGLKLCILSGDHEQPTRQLAESLGIEQYFAETLPEDKARHIEALQAQGHKICFIGDGINDAVAMKKAQVAISLAGATTVATDTASIVLLDKSLQQLDGLFTLAKGFNRNMKSGMAWSLLPGIVGIGAVFALHMRIYGAMGLYLISLGAGATNSMLPLLKHKEKNGVHQKNVKNC</sequence>
<dbReference type="GO" id="GO:0016887">
    <property type="term" value="F:ATP hydrolysis activity"/>
    <property type="evidence" value="ECO:0007669"/>
    <property type="project" value="InterPro"/>
</dbReference>
<dbReference type="SFLD" id="SFLDS00003">
    <property type="entry name" value="Haloacid_Dehalogenase"/>
    <property type="match status" value="1"/>
</dbReference>